<dbReference type="Pfam" id="PF07992">
    <property type="entry name" value="Pyr_redox_2"/>
    <property type="match status" value="2"/>
</dbReference>
<gene>
    <name evidence="9" type="ORF">ATL42_1164</name>
</gene>
<keyword evidence="4" id="KW-0408">Iron</keyword>
<sequence>MADPRGFLKVRERELPAYRPVPVRLMDWREVHEHRAQDSAFVQVQAGRCMDCGIPFCHQGCPLGNLIPDWNDLVRRDQWEAAIERLHATNNFPEFTGRVCPAPCESSCVLGINQPPVTIKNVEVSIIDEAFARGYVTPQVPQRLTGKTVAVVGSGPAGLAAAQQLTRAGHTVAVYERDDAIGGLLRYGIPDFKLEKLHVERRLAQMVAEGTRFRAGMEIGVDITWDELRARFDAVVVATGATIPRSLPIPGTDLAGVHFAMDFLHQANAVVAGKEVENQILATGKHVIVIGGGDTGSDCIGTSLRQQAASVTTLAIGKKPPLERPAGQPWPTDPLLFEVSSSHAEGGERDYLASTVEFLGDEHGNVRSLTVATTEYLPDGRRVPQAGSERVIPADLVLVAMGFTGPETTSIVDQTGVTLTERGLIAREDDFSSELPGVFVAGDAGRGQSLIVWAIAEGRATAATVDAYLQGGTELPAPVRATTAALRP</sequence>
<dbReference type="Pfam" id="PF14691">
    <property type="entry name" value="Fer4_20"/>
    <property type="match status" value="1"/>
</dbReference>
<evidence type="ECO:0000256" key="1">
    <source>
        <dbReference type="ARBA" id="ARBA00022605"/>
    </source>
</evidence>
<feature type="domain" description="4Fe-4S ferredoxin-type" evidence="8">
    <location>
        <begin position="40"/>
        <end position="71"/>
    </location>
</feature>
<dbReference type="InterPro" id="IPR006005">
    <property type="entry name" value="Glut_synth_ssu1"/>
</dbReference>
<keyword evidence="3" id="KW-0560">Oxidoreductase</keyword>
<evidence type="ECO:0000256" key="5">
    <source>
        <dbReference type="ARBA" id="ARBA00023014"/>
    </source>
</evidence>
<evidence type="ECO:0000313" key="10">
    <source>
        <dbReference type="Proteomes" id="UP000225548"/>
    </source>
</evidence>
<comment type="caution">
    <text evidence="9">The sequence shown here is derived from an EMBL/GenBank/DDBJ whole genome shotgun (WGS) entry which is preliminary data.</text>
</comment>
<accession>A0A2A9E4K9</accession>
<dbReference type="InterPro" id="IPR023753">
    <property type="entry name" value="FAD/NAD-binding_dom"/>
</dbReference>
<dbReference type="Gene3D" id="1.10.1060.10">
    <property type="entry name" value="Alpha-helical ferredoxin"/>
    <property type="match status" value="1"/>
</dbReference>
<evidence type="ECO:0000256" key="2">
    <source>
        <dbReference type="ARBA" id="ARBA00022723"/>
    </source>
</evidence>
<dbReference type="InterPro" id="IPR036188">
    <property type="entry name" value="FAD/NAD-bd_sf"/>
</dbReference>
<keyword evidence="10" id="KW-1185">Reference proteome</keyword>
<dbReference type="InterPro" id="IPR051394">
    <property type="entry name" value="Glutamate_Synthase"/>
</dbReference>
<dbReference type="SUPFAM" id="SSF51971">
    <property type="entry name" value="Nucleotide-binding domain"/>
    <property type="match status" value="1"/>
</dbReference>
<keyword evidence="5" id="KW-0411">Iron-sulfur</keyword>
<evidence type="ECO:0000259" key="8">
    <source>
        <dbReference type="PROSITE" id="PS51379"/>
    </source>
</evidence>
<dbReference type="EMBL" id="PDJG01000001">
    <property type="protein sequence ID" value="PFG33295.1"/>
    <property type="molecule type" value="Genomic_DNA"/>
</dbReference>
<evidence type="ECO:0000256" key="6">
    <source>
        <dbReference type="ARBA" id="ARBA00023164"/>
    </source>
</evidence>
<dbReference type="GO" id="GO:0046872">
    <property type="term" value="F:metal ion binding"/>
    <property type="evidence" value="ECO:0007669"/>
    <property type="project" value="UniProtKB-KW"/>
</dbReference>
<evidence type="ECO:0000313" key="9">
    <source>
        <dbReference type="EMBL" id="PFG33295.1"/>
    </source>
</evidence>
<dbReference type="GO" id="GO:0006537">
    <property type="term" value="P:glutamate biosynthetic process"/>
    <property type="evidence" value="ECO:0007669"/>
    <property type="project" value="UniProtKB-KW"/>
</dbReference>
<dbReference type="Gene3D" id="3.40.50.720">
    <property type="entry name" value="NAD(P)-binding Rossmann-like Domain"/>
    <property type="match status" value="1"/>
</dbReference>
<protein>
    <submittedName>
        <fullName evidence="9">Glutamate synthase (NADH) small subunit</fullName>
    </submittedName>
</protein>
<dbReference type="NCBIfam" id="TIGR01317">
    <property type="entry name" value="GOGAT_sm_gam"/>
    <property type="match status" value="1"/>
</dbReference>
<dbReference type="RefSeq" id="WP_098454523.1">
    <property type="nucleotide sequence ID" value="NZ_PDJG01000001.1"/>
</dbReference>
<name>A0A2A9E4K9_9MICO</name>
<dbReference type="PROSITE" id="PS51379">
    <property type="entry name" value="4FE4S_FER_2"/>
    <property type="match status" value="1"/>
</dbReference>
<dbReference type="OrthoDB" id="9803192at2"/>
<dbReference type="PANTHER" id="PTHR43100:SF1">
    <property type="entry name" value="GLUTAMATE SYNTHASE [NADPH] SMALL CHAIN"/>
    <property type="match status" value="1"/>
</dbReference>
<dbReference type="PANTHER" id="PTHR43100">
    <property type="entry name" value="GLUTAMATE SYNTHASE [NADPH] SMALL CHAIN"/>
    <property type="match status" value="1"/>
</dbReference>
<dbReference type="AlphaFoldDB" id="A0A2A9E4K9"/>
<dbReference type="InterPro" id="IPR009051">
    <property type="entry name" value="Helical_ferredxn"/>
</dbReference>
<proteinExistence type="predicted"/>
<dbReference type="FunFam" id="3.50.50.60:FF:000124">
    <property type="entry name" value="Glutamate synthase small subunit"/>
    <property type="match status" value="1"/>
</dbReference>
<dbReference type="InterPro" id="IPR017896">
    <property type="entry name" value="4Fe4S_Fe-S-bd"/>
</dbReference>
<evidence type="ECO:0000256" key="4">
    <source>
        <dbReference type="ARBA" id="ARBA00023004"/>
    </source>
</evidence>
<evidence type="ECO:0000256" key="7">
    <source>
        <dbReference type="ARBA" id="ARBA00029440"/>
    </source>
</evidence>
<dbReference type="InterPro" id="IPR028261">
    <property type="entry name" value="DPD_II"/>
</dbReference>
<dbReference type="Gene3D" id="3.50.50.60">
    <property type="entry name" value="FAD/NAD(P)-binding domain"/>
    <property type="match status" value="1"/>
</dbReference>
<dbReference type="GO" id="GO:0016639">
    <property type="term" value="F:oxidoreductase activity, acting on the CH-NH2 group of donors, NAD or NADP as acceptor"/>
    <property type="evidence" value="ECO:0007669"/>
    <property type="project" value="InterPro"/>
</dbReference>
<keyword evidence="6" id="KW-0314">Glutamate biosynthesis</keyword>
<reference evidence="9 10" key="1">
    <citation type="submission" date="2017-10" db="EMBL/GenBank/DDBJ databases">
        <title>Sequencing the genomes of 1000 actinobacteria strains.</title>
        <authorList>
            <person name="Klenk H.-P."/>
        </authorList>
    </citation>
    <scope>NUCLEOTIDE SEQUENCE [LARGE SCALE GENOMIC DNA]</scope>
    <source>
        <strain evidence="9 10">DSM 18966</strain>
    </source>
</reference>
<keyword evidence="2" id="KW-0479">Metal-binding</keyword>
<comment type="pathway">
    <text evidence="7">Amino-acid biosynthesis.</text>
</comment>
<dbReference type="SUPFAM" id="SSF46548">
    <property type="entry name" value="alpha-helical ferredoxin"/>
    <property type="match status" value="1"/>
</dbReference>
<dbReference type="PRINTS" id="PR00419">
    <property type="entry name" value="ADXRDTASE"/>
</dbReference>
<dbReference type="Proteomes" id="UP000225548">
    <property type="component" value="Unassembled WGS sequence"/>
</dbReference>
<evidence type="ECO:0000256" key="3">
    <source>
        <dbReference type="ARBA" id="ARBA00023002"/>
    </source>
</evidence>
<keyword evidence="1" id="KW-0028">Amino-acid biosynthesis</keyword>
<organism evidence="9 10">
    <name type="scientific">Sanguibacter antarcticus</name>
    <dbReference type="NCBI Taxonomy" id="372484"/>
    <lineage>
        <taxon>Bacteria</taxon>
        <taxon>Bacillati</taxon>
        <taxon>Actinomycetota</taxon>
        <taxon>Actinomycetes</taxon>
        <taxon>Micrococcales</taxon>
        <taxon>Sanguibacteraceae</taxon>
        <taxon>Sanguibacter</taxon>
    </lineage>
</organism>
<dbReference type="GO" id="GO:0051536">
    <property type="term" value="F:iron-sulfur cluster binding"/>
    <property type="evidence" value="ECO:0007669"/>
    <property type="project" value="UniProtKB-KW"/>
</dbReference>